<evidence type="ECO:0000313" key="2">
    <source>
        <dbReference type="EMBL" id="GMA22926.1"/>
    </source>
</evidence>
<dbReference type="EMBL" id="BSUK01000001">
    <property type="protein sequence ID" value="GMA22926.1"/>
    <property type="molecule type" value="Genomic_DNA"/>
</dbReference>
<comment type="caution">
    <text evidence="2">The sequence shown here is derived from an EMBL/GenBank/DDBJ whole genome shotgun (WGS) entry which is preliminary data.</text>
</comment>
<reference evidence="3" key="1">
    <citation type="journal article" date="2019" name="Int. J. Syst. Evol. Microbiol.">
        <title>The Global Catalogue of Microorganisms (GCM) 10K type strain sequencing project: providing services to taxonomists for standard genome sequencing and annotation.</title>
        <authorList>
            <consortium name="The Broad Institute Genomics Platform"/>
            <consortium name="The Broad Institute Genome Sequencing Center for Infectious Disease"/>
            <person name="Wu L."/>
            <person name="Ma J."/>
        </authorList>
    </citation>
    <scope>NUCLEOTIDE SEQUENCE [LARGE SCALE GENOMIC DNA]</scope>
    <source>
        <strain evidence="3">NBRC 106348</strain>
    </source>
</reference>
<feature type="domain" description="tRNA(Ile)-lysidine synthase substrate-binding" evidence="1">
    <location>
        <begin position="2"/>
        <end position="58"/>
    </location>
</feature>
<dbReference type="Proteomes" id="UP001157091">
    <property type="component" value="Unassembled WGS sequence"/>
</dbReference>
<organism evidence="2 3">
    <name type="scientific">Luteimicrobium album</name>
    <dbReference type="NCBI Taxonomy" id="1054550"/>
    <lineage>
        <taxon>Bacteria</taxon>
        <taxon>Bacillati</taxon>
        <taxon>Actinomycetota</taxon>
        <taxon>Actinomycetes</taxon>
        <taxon>Micrococcales</taxon>
        <taxon>Luteimicrobium</taxon>
    </lineage>
</organism>
<evidence type="ECO:0000259" key="1">
    <source>
        <dbReference type="Pfam" id="PF09179"/>
    </source>
</evidence>
<accession>A0ABQ6HWU9</accession>
<dbReference type="Pfam" id="PF09179">
    <property type="entry name" value="TilS"/>
    <property type="match status" value="1"/>
</dbReference>
<dbReference type="SUPFAM" id="SSF82829">
    <property type="entry name" value="MesJ substrate recognition domain-like"/>
    <property type="match status" value="1"/>
</dbReference>
<dbReference type="InterPro" id="IPR015262">
    <property type="entry name" value="tRNA_Ile_lys_synt_subst-bd"/>
</dbReference>
<keyword evidence="3" id="KW-1185">Reference proteome</keyword>
<proteinExistence type="predicted"/>
<evidence type="ECO:0000313" key="3">
    <source>
        <dbReference type="Proteomes" id="UP001157091"/>
    </source>
</evidence>
<gene>
    <name evidence="2" type="ORF">GCM10025864_06850</name>
</gene>
<name>A0ABQ6HWU9_9MICO</name>
<protein>
    <recommendedName>
        <fullName evidence="1">tRNA(Ile)-lysidine synthase substrate-binding domain-containing protein</fullName>
    </recommendedName>
</protein>
<sequence length="90" mass="9082">MLDVGALADAPRALRTRALRSAATRAGSVPGALSAAHAEALDALVTRWHGQGPVHLPGPVLGSRECGRLVLRAVGAARTPSPGSDPAPHP</sequence>